<dbReference type="InterPro" id="IPR011335">
    <property type="entry name" value="Restrct_endonuc-II-like"/>
</dbReference>
<name>A0A1B0XVU0_9CAUD</name>
<dbReference type="Proteomes" id="UP000221511">
    <property type="component" value="Segment"/>
</dbReference>
<reference evidence="1 2" key="1">
    <citation type="submission" date="2016-05" db="EMBL/GenBank/DDBJ databases">
        <title>Campylobacter bacteriophages isolated in Slovenia.</title>
        <authorList>
            <person name="Janez N."/>
            <person name="Peterka M."/>
            <person name="Accetto T."/>
        </authorList>
    </citation>
    <scope>NUCLEOTIDE SEQUENCE [LARGE SCALE GENOMIC DNA]</scope>
</reference>
<proteinExistence type="predicted"/>
<organism evidence="1 2">
    <name type="scientific">Campylobacter phage PC5</name>
    <dbReference type="NCBI Taxonomy" id="1541690"/>
    <lineage>
        <taxon>Viruses</taxon>
        <taxon>Duplodnaviria</taxon>
        <taxon>Heunggongvirae</taxon>
        <taxon>Uroviricota</taxon>
        <taxon>Caudoviricetes</taxon>
        <taxon>Connertonviridae</taxon>
        <taxon>Fletchervirus</taxon>
        <taxon>Fletchervirus PC5</taxon>
    </lineage>
</organism>
<accession>A0A1B0XVU0</accession>
<dbReference type="EMBL" id="KX229736">
    <property type="protein sequence ID" value="ANH51255.1"/>
    <property type="molecule type" value="Genomic_DNA"/>
</dbReference>
<dbReference type="Gene3D" id="3.40.960.10">
    <property type="entry name" value="VSR Endonuclease"/>
    <property type="match status" value="1"/>
</dbReference>
<gene>
    <name evidence="1" type="ORF">PC5_00136</name>
</gene>
<sequence length="607" mass="70954">MTLDEKIEFIKSVGFDIIAHKSNSITLQCNYGHVFNKKVSNIIPNTNIICDKCVVMSKEKTLRELGFTPLLINGDKCTVKCDECNHTFNRTWYAFNTRKNTKCPECVEAERWNNINSHLNNMKVSYISDIQGNYTLQCKNGHIFKQGIAEIIKEVGCYQCEVEYRKEYIRNLNFIIIEYNSKIFNVKCNKCNHIFTRDWNGFYNRKHTTCPNCIEIEKKNLAKKHGFTLTDTKCGNDTREFICDKCNTTFKRGWSNFTSRGNNECYNCKQLSRISLAKSYGLDIINENITSKYTFKCNKGHVFERPFTVVENKSQTKCPICYPRTSNFEIEVKNFLTELCIKYIQNDRNILDGLELDFYLPDYNLAIECNGDYWHSDSVISDKKYHLNKTLKCNSQGIQLLHIFESSWIKNRNIWESIIKNKLGLSFKIYARKCEIKEVNKIEEKEFLNKNHLQGFTGSAICYGLYYQDELVELMSFGRSRFNKNISWELIRLCTKINVNVIGGASRLLNMFENNYPNQTLLSYSNNLYSNGKIYNKLGFEFNHTSSPGYFYYKNGMTYDRQQFMKHKLSSKLEKFYPNLTEAENMKVNGYNRVWDCGQGVWVKGGG</sequence>
<evidence type="ECO:0000313" key="1">
    <source>
        <dbReference type="EMBL" id="ANH51255.1"/>
    </source>
</evidence>
<dbReference type="CDD" id="cd22328">
    <property type="entry name" value="Hef-like"/>
    <property type="match status" value="1"/>
</dbReference>
<evidence type="ECO:0000313" key="2">
    <source>
        <dbReference type="Proteomes" id="UP000221511"/>
    </source>
</evidence>
<dbReference type="SUPFAM" id="SSF52980">
    <property type="entry name" value="Restriction endonuclease-like"/>
    <property type="match status" value="1"/>
</dbReference>
<protein>
    <submittedName>
        <fullName evidence="1">Hef60</fullName>
    </submittedName>
</protein>
<keyword evidence="2" id="KW-1185">Reference proteome</keyword>